<dbReference type="EMBL" id="FQZS01000005">
    <property type="protein sequence ID" value="SHI60152.1"/>
    <property type="molecule type" value="Genomic_DNA"/>
</dbReference>
<sequence length="393" mass="44457">MEKIITLCIMVTMASGVLMPPLGFLSVLGVLILFIIWDQTNGILRNIVLNKQLVIFLIFMFISVFFSNLKYSSIAFFIILILEILYYSMVIYYISKKGVNSLFNALNYIAIIASSYGIYQFISGKLQVNKHWTGYSESLSSICRVYSTLYNPNVFAAYLVISICFIICWIITMDKSHLKNVSLILCSISLIFTYSRGAFVSLLAALIIVYLIKRDNRLIIYGVLMIMFFVIFNNGTAYERIDIANINKDSSSLYRLEIWRTSFRIFMDNPIFGNGIGTLWYSISNMSSRLWGVIYHAHNLLLHFAAETGVLGLISFLWIFENLTTTSYKAVKNTEDSIVKFVALSTIGSCTAIMVHGLIDATVVLPTLSLILMNYYGLSCYALGILKLNTLNT</sequence>
<dbReference type="AlphaFoldDB" id="A0A1M6CGK6"/>
<feature type="transmembrane region" description="Helical" evidence="5">
    <location>
        <begin position="341"/>
        <end position="359"/>
    </location>
</feature>
<keyword evidence="4 5" id="KW-0472">Membrane</keyword>
<dbReference type="PANTHER" id="PTHR37422:SF13">
    <property type="entry name" value="LIPOPOLYSACCHARIDE BIOSYNTHESIS PROTEIN PA4999-RELATED"/>
    <property type="match status" value="1"/>
</dbReference>
<feature type="domain" description="O-antigen ligase-related" evidence="6">
    <location>
        <begin position="182"/>
        <end position="317"/>
    </location>
</feature>
<evidence type="ECO:0000256" key="4">
    <source>
        <dbReference type="ARBA" id="ARBA00023136"/>
    </source>
</evidence>
<dbReference type="RefSeq" id="WP_073024714.1">
    <property type="nucleotide sequence ID" value="NZ_FQZS01000005.1"/>
</dbReference>
<evidence type="ECO:0000256" key="2">
    <source>
        <dbReference type="ARBA" id="ARBA00022692"/>
    </source>
</evidence>
<feature type="transmembrane region" description="Helical" evidence="5">
    <location>
        <begin position="218"/>
        <end position="241"/>
    </location>
</feature>
<reference evidence="7 8" key="1">
    <citation type="submission" date="2016-11" db="EMBL/GenBank/DDBJ databases">
        <authorList>
            <person name="Jaros S."/>
            <person name="Januszkiewicz K."/>
            <person name="Wedrychowicz H."/>
        </authorList>
    </citation>
    <scope>NUCLEOTIDE SEQUENCE [LARGE SCALE GENOMIC DNA]</scope>
    <source>
        <strain evidence="7 8">DSM 19022</strain>
    </source>
</reference>
<dbReference type="Pfam" id="PF04932">
    <property type="entry name" value="Wzy_C"/>
    <property type="match status" value="1"/>
</dbReference>
<evidence type="ECO:0000313" key="8">
    <source>
        <dbReference type="Proteomes" id="UP000184442"/>
    </source>
</evidence>
<feature type="transmembrane region" description="Helical" evidence="5">
    <location>
        <begin position="49"/>
        <end position="67"/>
    </location>
</feature>
<dbReference type="InterPro" id="IPR007016">
    <property type="entry name" value="O-antigen_ligase-rel_domated"/>
</dbReference>
<comment type="subcellular location">
    <subcellularLocation>
        <location evidence="1">Membrane</location>
        <topology evidence="1">Multi-pass membrane protein</topology>
    </subcellularLocation>
</comment>
<gene>
    <name evidence="7" type="ORF">SAMN02745176_00768</name>
</gene>
<feature type="transmembrane region" description="Helical" evidence="5">
    <location>
        <begin position="73"/>
        <end position="93"/>
    </location>
</feature>
<dbReference type="Proteomes" id="UP000184442">
    <property type="component" value="Unassembled WGS sequence"/>
</dbReference>
<evidence type="ECO:0000259" key="6">
    <source>
        <dbReference type="Pfam" id="PF04932"/>
    </source>
</evidence>
<feature type="transmembrane region" description="Helical" evidence="5">
    <location>
        <begin position="17"/>
        <end position="37"/>
    </location>
</feature>
<evidence type="ECO:0000313" key="7">
    <source>
        <dbReference type="EMBL" id="SHI60152.1"/>
    </source>
</evidence>
<feature type="transmembrane region" description="Helical" evidence="5">
    <location>
        <begin position="301"/>
        <end position="320"/>
    </location>
</feature>
<feature type="transmembrane region" description="Helical" evidence="5">
    <location>
        <begin position="154"/>
        <end position="171"/>
    </location>
</feature>
<name>A0A1M6CGK6_9FIRM</name>
<proteinExistence type="predicted"/>
<keyword evidence="8" id="KW-1185">Reference proteome</keyword>
<keyword evidence="3 5" id="KW-1133">Transmembrane helix</keyword>
<dbReference type="GO" id="GO:0016874">
    <property type="term" value="F:ligase activity"/>
    <property type="evidence" value="ECO:0007669"/>
    <property type="project" value="UniProtKB-KW"/>
</dbReference>
<protein>
    <submittedName>
        <fullName evidence="7">O-antigen ligase</fullName>
    </submittedName>
</protein>
<dbReference type="PANTHER" id="PTHR37422">
    <property type="entry name" value="TEICHURONIC ACID BIOSYNTHESIS PROTEIN TUAE"/>
    <property type="match status" value="1"/>
</dbReference>
<feature type="transmembrane region" description="Helical" evidence="5">
    <location>
        <begin position="183"/>
        <end position="212"/>
    </location>
</feature>
<accession>A0A1M6CGK6</accession>
<organism evidence="7 8">
    <name type="scientific">Lutispora thermophila DSM 19022</name>
    <dbReference type="NCBI Taxonomy" id="1122184"/>
    <lineage>
        <taxon>Bacteria</taxon>
        <taxon>Bacillati</taxon>
        <taxon>Bacillota</taxon>
        <taxon>Clostridia</taxon>
        <taxon>Lutisporales</taxon>
        <taxon>Lutisporaceae</taxon>
        <taxon>Lutispora</taxon>
    </lineage>
</organism>
<feature type="transmembrane region" description="Helical" evidence="5">
    <location>
        <begin position="105"/>
        <end position="122"/>
    </location>
</feature>
<evidence type="ECO:0000256" key="5">
    <source>
        <dbReference type="SAM" id="Phobius"/>
    </source>
</evidence>
<evidence type="ECO:0000256" key="3">
    <source>
        <dbReference type="ARBA" id="ARBA00022989"/>
    </source>
</evidence>
<dbReference type="STRING" id="1122184.SAMN02745176_00768"/>
<evidence type="ECO:0000256" key="1">
    <source>
        <dbReference type="ARBA" id="ARBA00004141"/>
    </source>
</evidence>
<keyword evidence="2 5" id="KW-0812">Transmembrane</keyword>
<feature type="transmembrane region" description="Helical" evidence="5">
    <location>
        <begin position="365"/>
        <end position="386"/>
    </location>
</feature>
<dbReference type="OrthoDB" id="9806320at2"/>
<dbReference type="InterPro" id="IPR051533">
    <property type="entry name" value="WaaL-like"/>
</dbReference>
<feature type="transmembrane region" description="Helical" evidence="5">
    <location>
        <begin position="262"/>
        <end position="281"/>
    </location>
</feature>
<dbReference type="GO" id="GO:0016020">
    <property type="term" value="C:membrane"/>
    <property type="evidence" value="ECO:0007669"/>
    <property type="project" value="UniProtKB-SubCell"/>
</dbReference>
<keyword evidence="7" id="KW-0436">Ligase</keyword>